<dbReference type="Gene3D" id="3.30.950.10">
    <property type="entry name" value="Methyltransferase, Cobalt-precorrin-4 Transmethylase, Domain 2"/>
    <property type="match status" value="1"/>
</dbReference>
<protein>
    <submittedName>
        <fullName evidence="7">Precorrin-6y C5,15-methyltransferase (Decarboxylating), CbiE subunit</fullName>
        <ecNumber evidence="7">2.1.1.132</ecNumber>
    </submittedName>
</protein>
<sequence>MPIMPTMKPVHVIGLAPGSLQMTPHAREVLARADVVAGGKRLLAACPDDLIQKGAERLPITGKLAPVLEAIRKAAAKGRTVAVLCDGDPLFFGIGKRLAEELGSENLLVEPNLSTMQLAAARLGLAWQEMDFVSLHGRDDFSPLYAALVRADLIAVFTDAENTPAEVARALLERGAECFAMTVLEDLGTPQERIRPLALPETWGMEFADLNLIILERLYPPEIELTLGIPDHFYLHQKNLITKLPVRATGLALLNVEPSSTIWDLGAGCGSVSIEASHLARQGRVFAVERHKTRAAMIRENIRRTGAWLVDVVLGSMPGCLEGLPRPDRVFIGGGLGGPSNEDTTLLEIACNRLKPRGRMVVHCILLDTLHTAKDYFQSLGWHFGVTQLQASATDSLAGDLRFKAQNPVFILWAEKP</sequence>
<dbReference type="InterPro" id="IPR035996">
    <property type="entry name" value="4pyrrol_Methylase_sf"/>
</dbReference>
<dbReference type="NCBIfam" id="TIGR02467">
    <property type="entry name" value="CbiE"/>
    <property type="match status" value="1"/>
</dbReference>
<dbReference type="GO" id="GO:0009236">
    <property type="term" value="P:cobalamin biosynthetic process"/>
    <property type="evidence" value="ECO:0007669"/>
    <property type="project" value="UniProtKB-UniPathway"/>
</dbReference>
<evidence type="ECO:0000256" key="4">
    <source>
        <dbReference type="ARBA" id="ARBA00022679"/>
    </source>
</evidence>
<dbReference type="UniPathway" id="UPA00148"/>
<dbReference type="InterPro" id="IPR029063">
    <property type="entry name" value="SAM-dependent_MTases_sf"/>
</dbReference>
<reference evidence="8" key="1">
    <citation type="submission" date="2010-12" db="EMBL/GenBank/DDBJ databases">
        <title>Complete sequence of Desulfovibrio aespoeensis Aspo-2.</title>
        <authorList>
            <consortium name="US DOE Joint Genome Institute"/>
            <person name="Lucas S."/>
            <person name="Copeland A."/>
            <person name="Lapidus A."/>
            <person name="Cheng J.-F."/>
            <person name="Goodwin L."/>
            <person name="Pitluck S."/>
            <person name="Chertkov O."/>
            <person name="Misra M."/>
            <person name="Detter J.C."/>
            <person name="Han C."/>
            <person name="Tapia R."/>
            <person name="Land M."/>
            <person name="Hauser L."/>
            <person name="Kyrpides N."/>
            <person name="Ivanova N."/>
            <person name="Ovchinnikova G."/>
            <person name="Pedersen K."/>
            <person name="Jagevall S."/>
            <person name="Hazen T."/>
            <person name="Woyke T."/>
        </authorList>
    </citation>
    <scope>NUCLEOTIDE SEQUENCE [LARGE SCALE GENOMIC DNA]</scope>
    <source>
        <strain evidence="8">ATCC 700646 / DSM 10631 / Aspo-2</strain>
    </source>
</reference>
<dbReference type="CDD" id="cd11644">
    <property type="entry name" value="Precorrin-6Y-MT"/>
    <property type="match status" value="1"/>
</dbReference>
<evidence type="ECO:0000256" key="3">
    <source>
        <dbReference type="ARBA" id="ARBA00022603"/>
    </source>
</evidence>
<dbReference type="GO" id="GO:0032259">
    <property type="term" value="P:methylation"/>
    <property type="evidence" value="ECO:0007669"/>
    <property type="project" value="UniProtKB-KW"/>
</dbReference>
<evidence type="ECO:0000256" key="1">
    <source>
        <dbReference type="ARBA" id="ARBA00004953"/>
    </source>
</evidence>
<dbReference type="InterPro" id="IPR014777">
    <property type="entry name" value="4pyrrole_Mease_sub1"/>
</dbReference>
<comment type="pathway">
    <text evidence="1">Cofactor biosynthesis; adenosylcobalamin biosynthesis.</text>
</comment>
<dbReference type="GO" id="GO:0008276">
    <property type="term" value="F:protein methyltransferase activity"/>
    <property type="evidence" value="ECO:0007669"/>
    <property type="project" value="InterPro"/>
</dbReference>
<dbReference type="Gene3D" id="3.40.50.150">
    <property type="entry name" value="Vaccinia Virus protein VP39"/>
    <property type="match status" value="1"/>
</dbReference>
<evidence type="ECO:0000256" key="5">
    <source>
        <dbReference type="ARBA" id="ARBA00022691"/>
    </source>
</evidence>
<dbReference type="EMBL" id="CP002431">
    <property type="protein sequence ID" value="ADU64005.1"/>
    <property type="molecule type" value="Genomic_DNA"/>
</dbReference>
<reference evidence="7 8" key="2">
    <citation type="journal article" date="2014" name="Genome Announc.">
        <title>Complete Genome Sequence of the Subsurface, Mesophilic Sulfate-Reducing Bacterium Desulfovibrio aespoeensis Aspo-2.</title>
        <authorList>
            <person name="Pedersen K."/>
            <person name="Bengtsson A."/>
            <person name="Edlund J."/>
            <person name="Rabe L."/>
            <person name="Hazen T."/>
            <person name="Chakraborty R."/>
            <person name="Goodwin L."/>
            <person name="Shapiro N."/>
        </authorList>
    </citation>
    <scope>NUCLEOTIDE SEQUENCE [LARGE SCALE GENOMIC DNA]</scope>
    <source>
        <strain evidence="8">ATCC 700646 / DSM 10631 / Aspo-2</strain>
    </source>
</reference>
<keyword evidence="8" id="KW-1185">Reference proteome</keyword>
<dbReference type="AlphaFoldDB" id="E6VZD3"/>
<dbReference type="InterPro" id="IPR006365">
    <property type="entry name" value="Cbl_synth_CobL"/>
</dbReference>
<proteinExistence type="predicted"/>
<dbReference type="InterPro" id="IPR014776">
    <property type="entry name" value="4pyrrole_Mease_sub2"/>
</dbReference>
<evidence type="ECO:0000313" key="7">
    <source>
        <dbReference type="EMBL" id="ADU64005.1"/>
    </source>
</evidence>
<gene>
    <name evidence="7" type="ordered locus">Daes_3012</name>
</gene>
<organism evidence="7 8">
    <name type="scientific">Pseudodesulfovibrio aespoeensis (strain ATCC 700646 / DSM 10631 / Aspo-2)</name>
    <name type="common">Desulfovibrio aespoeensis</name>
    <dbReference type="NCBI Taxonomy" id="643562"/>
    <lineage>
        <taxon>Bacteria</taxon>
        <taxon>Pseudomonadati</taxon>
        <taxon>Thermodesulfobacteriota</taxon>
        <taxon>Desulfovibrionia</taxon>
        <taxon>Desulfovibrionales</taxon>
        <taxon>Desulfovibrionaceae</taxon>
    </lineage>
</organism>
<keyword evidence="5" id="KW-0949">S-adenosyl-L-methionine</keyword>
<keyword evidence="4 7" id="KW-0808">Transferase</keyword>
<dbReference type="Pfam" id="PF00590">
    <property type="entry name" value="TP_methylase"/>
    <property type="match status" value="1"/>
</dbReference>
<dbReference type="STRING" id="643562.Daes_3012"/>
<evidence type="ECO:0000256" key="2">
    <source>
        <dbReference type="ARBA" id="ARBA00022573"/>
    </source>
</evidence>
<accession>E6VZD3</accession>
<dbReference type="Proteomes" id="UP000002191">
    <property type="component" value="Chromosome"/>
</dbReference>
<dbReference type="PIRSF" id="PIRSF036428">
    <property type="entry name" value="CobL"/>
    <property type="match status" value="1"/>
</dbReference>
<dbReference type="eggNOG" id="COG2241">
    <property type="taxonomic scope" value="Bacteria"/>
</dbReference>
<dbReference type="SUPFAM" id="SSF53790">
    <property type="entry name" value="Tetrapyrrole methylase"/>
    <property type="match status" value="1"/>
</dbReference>
<evidence type="ECO:0000313" key="8">
    <source>
        <dbReference type="Proteomes" id="UP000002191"/>
    </source>
</evidence>
<dbReference type="EC" id="2.1.1.132" evidence="7"/>
<feature type="domain" description="Tetrapyrrole methylase" evidence="6">
    <location>
        <begin position="10"/>
        <end position="197"/>
    </location>
</feature>
<keyword evidence="2" id="KW-0169">Cobalamin biosynthesis</keyword>
<dbReference type="Gene3D" id="3.40.1010.10">
    <property type="entry name" value="Cobalt-precorrin-4 Transmethylase, Domain 1"/>
    <property type="match status" value="1"/>
</dbReference>
<dbReference type="eggNOG" id="COG2242">
    <property type="taxonomic scope" value="Bacteria"/>
</dbReference>
<keyword evidence="3 7" id="KW-0489">Methyltransferase</keyword>
<dbReference type="InterPro" id="IPR012818">
    <property type="entry name" value="CbiE"/>
</dbReference>
<dbReference type="SUPFAM" id="SSF53335">
    <property type="entry name" value="S-adenosyl-L-methionine-dependent methyltransferases"/>
    <property type="match status" value="1"/>
</dbReference>
<dbReference type="KEGG" id="das:Daes_3012"/>
<dbReference type="PANTHER" id="PTHR43182:SF1">
    <property type="entry name" value="COBALT-PRECORRIN-7 C(5)-METHYLTRANSFERASE"/>
    <property type="match status" value="1"/>
</dbReference>
<dbReference type="HOGENOM" id="CLU_031955_1_2_7"/>
<dbReference type="PANTHER" id="PTHR43182">
    <property type="entry name" value="COBALT-PRECORRIN-6B C(15)-METHYLTRANSFERASE (DECARBOXYLATING)"/>
    <property type="match status" value="1"/>
</dbReference>
<evidence type="ECO:0000259" key="6">
    <source>
        <dbReference type="Pfam" id="PF00590"/>
    </source>
</evidence>
<dbReference type="InterPro" id="IPR000878">
    <property type="entry name" value="4pyrrol_Mease"/>
</dbReference>
<name>E6VZD3_PSEA9</name>
<dbReference type="InterPro" id="IPR050714">
    <property type="entry name" value="Cobalamin_biosynth_MTase"/>
</dbReference>
<dbReference type="GO" id="GO:0046025">
    <property type="term" value="F:precorrin-6Y C5,15-methyltransferase (decarboxylating) activity"/>
    <property type="evidence" value="ECO:0007669"/>
    <property type="project" value="UniProtKB-EC"/>
</dbReference>
<dbReference type="InterPro" id="IPR014008">
    <property type="entry name" value="Cbl_synth_MTase_CbiT"/>
</dbReference>
<dbReference type="NCBIfam" id="TIGR02469">
    <property type="entry name" value="CbiT"/>
    <property type="match status" value="1"/>
</dbReference>